<dbReference type="RefSeq" id="WP_205168073.1">
    <property type="nucleotide sequence ID" value="NZ_JAFBDZ010000001.1"/>
</dbReference>
<accession>A0ABS2N7L8</accession>
<dbReference type="PANTHER" id="PTHR33639">
    <property type="entry name" value="THIOL-DISULFIDE OXIDOREDUCTASE DCC"/>
    <property type="match status" value="1"/>
</dbReference>
<protein>
    <submittedName>
        <fullName evidence="1">DCC family thiol-disulfide oxidoreductase YuxK</fullName>
    </submittedName>
</protein>
<sequence length="130" mass="15480">MSAIILFDGVCHFCNQSVQFIMKRDSKEYFKFASIQSNIGQKLVENNSTLQNLESMIYIENNKVYTKSTAALKICGKLDGLWKMCMIFLFVPRPIRDYFYNIIARNRYKWFGKREHCRIPSARERNRFLE</sequence>
<dbReference type="Proteomes" id="UP001646157">
    <property type="component" value="Unassembled WGS sequence"/>
</dbReference>
<dbReference type="Pfam" id="PF04134">
    <property type="entry name" value="DCC1-like"/>
    <property type="match status" value="1"/>
</dbReference>
<dbReference type="PANTHER" id="PTHR33639:SF2">
    <property type="entry name" value="DUF393 DOMAIN-CONTAINING PROTEIN"/>
    <property type="match status" value="1"/>
</dbReference>
<dbReference type="EMBL" id="JAFBDZ010000001">
    <property type="protein sequence ID" value="MBM7583846.1"/>
    <property type="molecule type" value="Genomic_DNA"/>
</dbReference>
<organism evidence="1 2">
    <name type="scientific">Rossellomorea pakistanensis</name>
    <dbReference type="NCBI Taxonomy" id="992288"/>
    <lineage>
        <taxon>Bacteria</taxon>
        <taxon>Bacillati</taxon>
        <taxon>Bacillota</taxon>
        <taxon>Bacilli</taxon>
        <taxon>Bacillales</taxon>
        <taxon>Bacillaceae</taxon>
        <taxon>Rossellomorea</taxon>
    </lineage>
</organism>
<gene>
    <name evidence="1" type="ORF">JOC86_000383</name>
</gene>
<evidence type="ECO:0000313" key="2">
    <source>
        <dbReference type="Proteomes" id="UP001646157"/>
    </source>
</evidence>
<name>A0ABS2N7L8_9BACI</name>
<comment type="caution">
    <text evidence="1">The sequence shown here is derived from an EMBL/GenBank/DDBJ whole genome shotgun (WGS) entry which is preliminary data.</text>
</comment>
<keyword evidence="2" id="KW-1185">Reference proteome</keyword>
<dbReference type="InterPro" id="IPR052927">
    <property type="entry name" value="DCC_oxidoreductase"/>
</dbReference>
<evidence type="ECO:0000313" key="1">
    <source>
        <dbReference type="EMBL" id="MBM7583846.1"/>
    </source>
</evidence>
<proteinExistence type="predicted"/>
<reference evidence="1 2" key="1">
    <citation type="submission" date="2021-01" db="EMBL/GenBank/DDBJ databases">
        <title>Genomic Encyclopedia of Type Strains, Phase IV (KMG-IV): sequencing the most valuable type-strain genomes for metagenomic binning, comparative biology and taxonomic classification.</title>
        <authorList>
            <person name="Goeker M."/>
        </authorList>
    </citation>
    <scope>NUCLEOTIDE SEQUENCE [LARGE SCALE GENOMIC DNA]</scope>
    <source>
        <strain evidence="1 2">DSM 24834</strain>
    </source>
</reference>
<dbReference type="InterPro" id="IPR007263">
    <property type="entry name" value="DCC1-like"/>
</dbReference>